<comment type="caution">
    <text evidence="4">The sequence shown here is derived from an EMBL/GenBank/DDBJ whole genome shotgun (WGS) entry which is preliminary data.</text>
</comment>
<dbReference type="InterPro" id="IPR016181">
    <property type="entry name" value="Acyl_CoA_acyltransferase"/>
</dbReference>
<evidence type="ECO:0000313" key="5">
    <source>
        <dbReference type="Proteomes" id="UP000030664"/>
    </source>
</evidence>
<dbReference type="EMBL" id="JROM01000011">
    <property type="protein sequence ID" value="KHE75205.1"/>
    <property type="molecule type" value="Genomic_DNA"/>
</dbReference>
<dbReference type="SUPFAM" id="SSF55729">
    <property type="entry name" value="Acyl-CoA N-acyltransferases (Nat)"/>
    <property type="match status" value="1"/>
</dbReference>
<dbReference type="AlphaFoldDB" id="A0A0B0DEM3"/>
<dbReference type="Proteomes" id="UP000030664">
    <property type="component" value="Unassembled WGS sequence"/>
</dbReference>
<dbReference type="GO" id="GO:0016747">
    <property type="term" value="F:acyltransferase activity, transferring groups other than amino-acyl groups"/>
    <property type="evidence" value="ECO:0007669"/>
    <property type="project" value="InterPro"/>
</dbReference>
<dbReference type="InterPro" id="IPR050832">
    <property type="entry name" value="Bact_Acetyltransf"/>
</dbReference>
<proteinExistence type="predicted"/>
<dbReference type="STRING" id="223184.AS25_01935"/>
<keyword evidence="2" id="KW-0012">Acyltransferase</keyword>
<feature type="domain" description="N-acetyltransferase" evidence="3">
    <location>
        <begin position="6"/>
        <end position="164"/>
    </location>
</feature>
<dbReference type="RefSeq" id="WP_035960822.1">
    <property type="nucleotide sequence ID" value="NZ_JROM01000011.1"/>
</dbReference>
<dbReference type="CDD" id="cd04301">
    <property type="entry name" value="NAT_SF"/>
    <property type="match status" value="1"/>
</dbReference>
<sequence>MTRPAFTIRLPEPDDAPALAAVHVRSWRETYAGMVPERFYDEAAQRRRRTMWDGLLRDEAGRSAVRVAEVAGRIVGFAAVGAPEEAQPARETALLMVYVLREHHGSGAGQALLDAVLRTEPAQLWVAAANARAIRFYERNGFRADGTETVDPRLSDLRELRMVR</sequence>
<evidence type="ECO:0000259" key="3">
    <source>
        <dbReference type="PROSITE" id="PS51186"/>
    </source>
</evidence>
<keyword evidence="1 4" id="KW-0808">Transferase</keyword>
<evidence type="ECO:0000256" key="2">
    <source>
        <dbReference type="ARBA" id="ARBA00023315"/>
    </source>
</evidence>
<gene>
    <name evidence="4" type="ORF">AS25_01935</name>
</gene>
<name>A0A0B0DEM3_9MICC</name>
<dbReference type="Pfam" id="PF00583">
    <property type="entry name" value="Acetyltransf_1"/>
    <property type="match status" value="1"/>
</dbReference>
<evidence type="ECO:0000313" key="4">
    <source>
        <dbReference type="EMBL" id="KHE75205.1"/>
    </source>
</evidence>
<dbReference type="eggNOG" id="COG1247">
    <property type="taxonomic scope" value="Bacteria"/>
</dbReference>
<dbReference type="Gene3D" id="3.40.630.30">
    <property type="match status" value="1"/>
</dbReference>
<organism evidence="4 5">
    <name type="scientific">Kocuria marina</name>
    <dbReference type="NCBI Taxonomy" id="223184"/>
    <lineage>
        <taxon>Bacteria</taxon>
        <taxon>Bacillati</taxon>
        <taxon>Actinomycetota</taxon>
        <taxon>Actinomycetes</taxon>
        <taxon>Micrococcales</taxon>
        <taxon>Micrococcaceae</taxon>
        <taxon>Kocuria</taxon>
    </lineage>
</organism>
<dbReference type="PROSITE" id="PS51186">
    <property type="entry name" value="GNAT"/>
    <property type="match status" value="1"/>
</dbReference>
<protein>
    <submittedName>
        <fullName evidence="4">GNAT family acetyltransferase</fullName>
    </submittedName>
</protein>
<accession>A0A0B0DEM3</accession>
<dbReference type="PANTHER" id="PTHR43877">
    <property type="entry name" value="AMINOALKYLPHOSPHONATE N-ACETYLTRANSFERASE-RELATED-RELATED"/>
    <property type="match status" value="1"/>
</dbReference>
<dbReference type="InterPro" id="IPR000182">
    <property type="entry name" value="GNAT_dom"/>
</dbReference>
<reference evidence="4 5" key="1">
    <citation type="submission" date="2014-09" db="EMBL/GenBank/DDBJ databases">
        <title>High-quality draft genome sequence of Kocuria marina SO9-6, an actinobacterium isolated from a copper mine.</title>
        <authorList>
            <person name="Castro D.B."/>
            <person name="Pereira L.B."/>
            <person name="Silva M.V."/>
            <person name="Silva B.P."/>
            <person name="Zanardi B.R."/>
            <person name="Carlos C."/>
            <person name="Belgini D.R."/>
            <person name="Limache E.G."/>
            <person name="Lacerda G.V."/>
            <person name="Nery M.B."/>
            <person name="Gomes M.B."/>
            <person name="Souza S."/>
            <person name="Silva T.M."/>
            <person name="Rodrigues V.D."/>
            <person name="Paulino L.C."/>
            <person name="Vicentini R."/>
            <person name="Ferraz L.F."/>
            <person name="Ottoboni L.M."/>
        </authorList>
    </citation>
    <scope>NUCLEOTIDE SEQUENCE [LARGE SCALE GENOMIC DNA]</scope>
    <source>
        <strain evidence="4 5">SO9-6</strain>
    </source>
</reference>
<evidence type="ECO:0000256" key="1">
    <source>
        <dbReference type="ARBA" id="ARBA00022679"/>
    </source>
</evidence>